<evidence type="ECO:0000256" key="4">
    <source>
        <dbReference type="ARBA" id="ARBA00023136"/>
    </source>
</evidence>
<reference evidence="7 8" key="1">
    <citation type="journal article" date="2017" name="Int. J. Syst. Evol. Microbiol.">
        <title>Gemmobacter straminiformis sp. nov., isolated from an artificial fountain.</title>
        <authorList>
            <person name="Kang J.Y."/>
            <person name="Kim M.J."/>
            <person name="Chun J."/>
            <person name="Son K.P."/>
            <person name="Jahng K.Y."/>
        </authorList>
    </citation>
    <scope>NUCLEOTIDE SEQUENCE [LARGE SCALE GENOMIC DNA]</scope>
    <source>
        <strain evidence="7 8">CAM-8</strain>
    </source>
</reference>
<dbReference type="SUPFAM" id="SSF103473">
    <property type="entry name" value="MFS general substrate transporter"/>
    <property type="match status" value="1"/>
</dbReference>
<protein>
    <submittedName>
        <fullName evidence="7">MFS transporter</fullName>
    </submittedName>
</protein>
<feature type="transmembrane region" description="Helical" evidence="5">
    <location>
        <begin position="37"/>
        <end position="57"/>
    </location>
</feature>
<organism evidence="7 8">
    <name type="scientific">Paragemmobacter straminiformis</name>
    <dbReference type="NCBI Taxonomy" id="2045119"/>
    <lineage>
        <taxon>Bacteria</taxon>
        <taxon>Pseudomonadati</taxon>
        <taxon>Pseudomonadota</taxon>
        <taxon>Alphaproteobacteria</taxon>
        <taxon>Rhodobacterales</taxon>
        <taxon>Paracoccaceae</taxon>
        <taxon>Paragemmobacter</taxon>
    </lineage>
</organism>
<dbReference type="AlphaFoldDB" id="A0A842I7M2"/>
<dbReference type="InterPro" id="IPR011701">
    <property type="entry name" value="MFS"/>
</dbReference>
<name>A0A842I7M2_9RHOB</name>
<evidence type="ECO:0000256" key="2">
    <source>
        <dbReference type="ARBA" id="ARBA00022692"/>
    </source>
</evidence>
<evidence type="ECO:0000256" key="1">
    <source>
        <dbReference type="ARBA" id="ARBA00004370"/>
    </source>
</evidence>
<keyword evidence="2 5" id="KW-0812">Transmembrane</keyword>
<dbReference type="PANTHER" id="PTHR23521">
    <property type="entry name" value="TRANSPORTER MFS SUPERFAMILY"/>
    <property type="match status" value="1"/>
</dbReference>
<keyword evidence="4 5" id="KW-0472">Membrane</keyword>
<dbReference type="InterPro" id="IPR047200">
    <property type="entry name" value="MFS_YcaD-like"/>
</dbReference>
<evidence type="ECO:0000256" key="3">
    <source>
        <dbReference type="ARBA" id="ARBA00022989"/>
    </source>
</evidence>
<keyword evidence="8" id="KW-1185">Reference proteome</keyword>
<feature type="transmembrane region" description="Helical" evidence="5">
    <location>
        <begin position="323"/>
        <end position="347"/>
    </location>
</feature>
<feature type="transmembrane region" description="Helical" evidence="5">
    <location>
        <begin position="69"/>
        <end position="88"/>
    </location>
</feature>
<evidence type="ECO:0000313" key="8">
    <source>
        <dbReference type="Proteomes" id="UP000555411"/>
    </source>
</evidence>
<sequence>MLTVLKTSWPLLLGVMLLMVGNGIQGSLLGIRGSIEGFSTFEISVVMSAYFAGFLIGSQLAPAMIRKVGHVRVFAALGSLISAVLVVYPVAPDWIVWSLLRVLIGFCFSGIYITAESWLNNAATNETRGQALSAYMIVQMLGIIASQALLNVSDPSGFTLFVIPSVLVSLAFMPLLLAPTPAPTFATTKALSFPALFRISPLGCAGMLLTGGVFSAMFGMAAVWGSMKGLSVRDISVFIGALYVGGLILQYPIGFLSDRMDRRKLIMALSAIAAVVMIVPSIFDLPFSLYLVVALLLGGITNPVYALLIAYTNDFLGKDDMAAASAGMIFLNGFGAIFGPVVTGWIMGRMGPSGFFLFIAILYVALAGYALWRMTRRAAPAGTGHFANLVPTASPVAASAVIGQGQSGR</sequence>
<feature type="transmembrane region" description="Helical" evidence="5">
    <location>
        <begin position="12"/>
        <end position="31"/>
    </location>
</feature>
<dbReference type="Proteomes" id="UP000555411">
    <property type="component" value="Unassembled WGS sequence"/>
</dbReference>
<dbReference type="Pfam" id="PF00083">
    <property type="entry name" value="Sugar_tr"/>
    <property type="match status" value="1"/>
</dbReference>
<dbReference type="InterPro" id="IPR036259">
    <property type="entry name" value="MFS_trans_sf"/>
</dbReference>
<dbReference type="GO" id="GO:0022857">
    <property type="term" value="F:transmembrane transporter activity"/>
    <property type="evidence" value="ECO:0007669"/>
    <property type="project" value="InterPro"/>
</dbReference>
<proteinExistence type="predicted"/>
<dbReference type="PANTHER" id="PTHR23521:SF3">
    <property type="entry name" value="MFS TRANSPORTER"/>
    <property type="match status" value="1"/>
</dbReference>
<dbReference type="Pfam" id="PF07690">
    <property type="entry name" value="MFS_1"/>
    <property type="match status" value="1"/>
</dbReference>
<feature type="transmembrane region" description="Helical" evidence="5">
    <location>
        <begin position="94"/>
        <end position="119"/>
    </location>
</feature>
<feature type="domain" description="Major facilitator superfamily (MFS) profile" evidence="6">
    <location>
        <begin position="7"/>
        <end position="377"/>
    </location>
</feature>
<dbReference type="RefSeq" id="WP_185797210.1">
    <property type="nucleotide sequence ID" value="NZ_JACLQD010000002.1"/>
</dbReference>
<keyword evidence="3 5" id="KW-1133">Transmembrane helix</keyword>
<feature type="transmembrane region" description="Helical" evidence="5">
    <location>
        <begin position="131"/>
        <end position="150"/>
    </location>
</feature>
<comment type="subcellular location">
    <subcellularLocation>
        <location evidence="1">Membrane</location>
    </subcellularLocation>
</comment>
<gene>
    <name evidence="7" type="ORF">H7F16_08910</name>
</gene>
<evidence type="ECO:0000259" key="6">
    <source>
        <dbReference type="PROSITE" id="PS50850"/>
    </source>
</evidence>
<feature type="transmembrane region" description="Helical" evidence="5">
    <location>
        <begin position="265"/>
        <end position="283"/>
    </location>
</feature>
<dbReference type="EMBL" id="JACLQD010000002">
    <property type="protein sequence ID" value="MBC2835626.1"/>
    <property type="molecule type" value="Genomic_DNA"/>
</dbReference>
<accession>A0A842I7M2</accession>
<dbReference type="InterPro" id="IPR005828">
    <property type="entry name" value="MFS_sugar_transport-like"/>
</dbReference>
<feature type="transmembrane region" description="Helical" evidence="5">
    <location>
        <begin position="353"/>
        <end position="372"/>
    </location>
</feature>
<feature type="transmembrane region" description="Helical" evidence="5">
    <location>
        <begin position="235"/>
        <end position="253"/>
    </location>
</feature>
<evidence type="ECO:0000256" key="5">
    <source>
        <dbReference type="SAM" id="Phobius"/>
    </source>
</evidence>
<dbReference type="InterPro" id="IPR020846">
    <property type="entry name" value="MFS_dom"/>
</dbReference>
<dbReference type="PROSITE" id="PS50850">
    <property type="entry name" value="MFS"/>
    <property type="match status" value="1"/>
</dbReference>
<feature type="transmembrane region" description="Helical" evidence="5">
    <location>
        <begin position="199"/>
        <end position="223"/>
    </location>
</feature>
<evidence type="ECO:0000313" key="7">
    <source>
        <dbReference type="EMBL" id="MBC2835626.1"/>
    </source>
</evidence>
<dbReference type="Gene3D" id="1.20.1250.20">
    <property type="entry name" value="MFS general substrate transporter like domains"/>
    <property type="match status" value="2"/>
</dbReference>
<feature type="transmembrane region" description="Helical" evidence="5">
    <location>
        <begin position="289"/>
        <end position="311"/>
    </location>
</feature>
<feature type="transmembrane region" description="Helical" evidence="5">
    <location>
        <begin position="156"/>
        <end position="178"/>
    </location>
</feature>
<dbReference type="GO" id="GO:0005886">
    <property type="term" value="C:plasma membrane"/>
    <property type="evidence" value="ECO:0007669"/>
    <property type="project" value="TreeGrafter"/>
</dbReference>
<dbReference type="CDD" id="cd17477">
    <property type="entry name" value="MFS_YcaD_like"/>
    <property type="match status" value="1"/>
</dbReference>
<comment type="caution">
    <text evidence="7">The sequence shown here is derived from an EMBL/GenBank/DDBJ whole genome shotgun (WGS) entry which is preliminary data.</text>
</comment>